<dbReference type="AlphaFoldDB" id="A0A8B8URU3"/>
<protein>
    <submittedName>
        <fullName evidence="5">Trs65p</fullName>
    </submittedName>
</protein>
<sequence length="559" mass="63538">MECFVPLRSDLDGSNIEQLRQSHLCREFIIFDEQLNLWLRFHDNLQENKRFELQDMTISINEAQVTRTSTIDDFFTKIEDDENLWRLKDDCCSKVLFKSNVVMNNGYNNQIKFVFEYKSVDANLNNQDSLQVPRTCYTLDRYCSEEILPSFEPVYSWSSTPNNSFKETGNHVEKNARTTHPATSKSETQETETSRNLNTFTLKLQYPIFSLLNMRLRNISLKSEHCILSSLDFQTSKASEQLTKKFIYPKEHNSFLKLNFHEISYKLIDGTSQIKLDPICPLKVPITAFSYDSISATFKLVLLPKSTQPHRVRITLAYELELRHDLKLPVRTSWETEVTLKRSMPISSTSSQYSSTNNNINHSVSFNGASSNVNSGGLSNARLGGISSSRFSLGAASTTSLVNSKLSNVKFKFINNNIKVIKGEKFTMRLQIINSSSSPLDLVVYYNNTINPIPSANSLRNSSGINNYGMNSGIIPNPPLTLENEYQLHKKYRKIAEGIILLSNDYKIPVVPPRETYFVDLRFIGIMSGYYGTLSGLKVLDLNTNELIEVGNGASVLIQ</sequence>
<feature type="domain" description="Trafficking protein particle complex II-specific subunit 65 IgD3" evidence="2">
    <location>
        <begin position="403"/>
        <end position="551"/>
    </location>
</feature>
<evidence type="ECO:0000259" key="4">
    <source>
        <dbReference type="Pfam" id="PF23646"/>
    </source>
</evidence>
<dbReference type="PANTHER" id="PTHR28159:SF1">
    <property type="entry name" value="TRAFFICKING PROTEIN PARTICLE COMPLEX II-SPECIFIC SUBUNIT 65"/>
    <property type="match status" value="1"/>
</dbReference>
<dbReference type="InterPro" id="IPR055425">
    <property type="entry name" value="IgD1_Trs65"/>
</dbReference>
<evidence type="ECO:0000259" key="2">
    <source>
        <dbReference type="Pfam" id="PF12735"/>
    </source>
</evidence>
<dbReference type="Pfam" id="PF12735">
    <property type="entry name" value="IgD3_Trs65"/>
    <property type="match status" value="1"/>
</dbReference>
<feature type="region of interest" description="Disordered" evidence="1">
    <location>
        <begin position="166"/>
        <end position="194"/>
    </location>
</feature>
<dbReference type="Pfam" id="PF23646">
    <property type="entry name" value="IgD2_Trs65"/>
    <property type="match status" value="1"/>
</dbReference>
<gene>
    <name evidence="5" type="primary">TRS65</name>
    <name evidence="5" type="ORF">SPAR_G03800</name>
</gene>
<reference evidence="5" key="1">
    <citation type="journal article" date="2017" name="Nat. Genet.">
        <title>Contrasting evolutionary genome dynamics between domesticated and wild yeasts.</title>
        <authorList>
            <person name="Yue J.X."/>
            <person name="Li J."/>
            <person name="Aigrain L."/>
            <person name="Hallin J."/>
            <person name="Persson K."/>
            <person name="Oliver K."/>
            <person name="Bergstrom A."/>
            <person name="Coupland P."/>
            <person name="Warringer J."/>
            <person name="Lagomarsino M.C."/>
            <person name="Fischer G."/>
            <person name="Durbin R."/>
            <person name="Liti G."/>
        </authorList>
    </citation>
    <scope>NUCLEOTIDE SEQUENCE</scope>
    <source>
        <strain evidence="5">CBS432</strain>
    </source>
</reference>
<feature type="domain" description="Trafficking protein particle complex II-specific subunit 65 IgD2" evidence="4">
    <location>
        <begin position="210"/>
        <end position="338"/>
    </location>
</feature>
<evidence type="ECO:0000313" key="5">
    <source>
        <dbReference type="RefSeq" id="XP_033766502.1"/>
    </source>
</evidence>
<accession>A0A8B8URU3</accession>
<dbReference type="GO" id="GO:0006891">
    <property type="term" value="P:intra-Golgi vesicle-mediated transport"/>
    <property type="evidence" value="ECO:0007669"/>
    <property type="project" value="InterPro"/>
</dbReference>
<evidence type="ECO:0000259" key="3">
    <source>
        <dbReference type="Pfam" id="PF23645"/>
    </source>
</evidence>
<proteinExistence type="predicted"/>
<dbReference type="GO" id="GO:0005802">
    <property type="term" value="C:trans-Golgi network"/>
    <property type="evidence" value="ECO:0007669"/>
    <property type="project" value="TreeGrafter"/>
</dbReference>
<dbReference type="RefSeq" id="XP_033766502.1">
    <property type="nucleotide sequence ID" value="XM_033910611.1"/>
</dbReference>
<dbReference type="OrthoDB" id="4048430at2759"/>
<dbReference type="Pfam" id="PF23645">
    <property type="entry name" value="IgD1_Trs65"/>
    <property type="match status" value="1"/>
</dbReference>
<dbReference type="GeneID" id="54630774"/>
<dbReference type="GO" id="GO:1990071">
    <property type="term" value="C:TRAPPII protein complex"/>
    <property type="evidence" value="ECO:0007669"/>
    <property type="project" value="InterPro"/>
</dbReference>
<dbReference type="InterPro" id="IPR055426">
    <property type="entry name" value="IgD2_Trs65"/>
</dbReference>
<dbReference type="KEGG" id="spao:SPAR_G03800"/>
<name>A0A8B8URU3_SACPA</name>
<evidence type="ECO:0000256" key="1">
    <source>
        <dbReference type="SAM" id="MobiDB-lite"/>
    </source>
</evidence>
<organism evidence="5">
    <name type="scientific">Saccharomyces paradoxus</name>
    <name type="common">Yeast</name>
    <name type="synonym">Saccharomyces douglasii</name>
    <dbReference type="NCBI Taxonomy" id="27291"/>
    <lineage>
        <taxon>Eukaryota</taxon>
        <taxon>Fungi</taxon>
        <taxon>Dikarya</taxon>
        <taxon>Ascomycota</taxon>
        <taxon>Saccharomycotina</taxon>
        <taxon>Saccharomycetes</taxon>
        <taxon>Saccharomycetales</taxon>
        <taxon>Saccharomycetaceae</taxon>
        <taxon>Saccharomyces</taxon>
    </lineage>
</organism>
<feature type="domain" description="Trafficking protein particle complex II-specific subunit 65 IgD1" evidence="3">
    <location>
        <begin position="2"/>
        <end position="209"/>
    </location>
</feature>
<dbReference type="PANTHER" id="PTHR28159">
    <property type="entry name" value="TRAFFICKING PROTEIN PARTICLE COMPLEX II-SPECIFIC SUBUNIT 65"/>
    <property type="match status" value="1"/>
</dbReference>
<dbReference type="InterPro" id="IPR024662">
    <property type="entry name" value="Trs65"/>
</dbReference>
<dbReference type="VEuPathDB" id="FungiDB:SPAR_G03800"/>
<reference evidence="5" key="2">
    <citation type="submission" date="2020-01" db="EMBL/GenBank/DDBJ databases">
        <title>Population-level Yeast Reference Genomes.</title>
        <authorList>
            <person name="Yue J.-X."/>
        </authorList>
    </citation>
    <scope>NUCLEOTIDE SEQUENCE</scope>
    <source>
        <strain evidence="5">CBS432</strain>
    </source>
</reference>
<dbReference type="InterPro" id="IPR055420">
    <property type="entry name" value="IgD3_Trs65"/>
</dbReference>
<reference evidence="5" key="4">
    <citation type="submission" date="2025-08" db="UniProtKB">
        <authorList>
            <consortium name="RefSeq"/>
        </authorList>
    </citation>
    <scope>IDENTIFICATION</scope>
    <source>
        <strain evidence="5">CBS432</strain>
    </source>
</reference>
<reference evidence="5" key="3">
    <citation type="submission" date="2025-07" db="EMBL/GenBank/DDBJ databases">
        <authorList>
            <consortium name="NCBI Genome Project"/>
        </authorList>
    </citation>
    <scope>NUCLEOTIDE SEQUENCE</scope>
    <source>
        <strain evidence="5">CBS432</strain>
    </source>
</reference>